<dbReference type="EMBL" id="QGHB01000002">
    <property type="protein sequence ID" value="PWK89177.1"/>
    <property type="molecule type" value="Genomic_DNA"/>
</dbReference>
<evidence type="ECO:0000313" key="2">
    <source>
        <dbReference type="Proteomes" id="UP000246005"/>
    </source>
</evidence>
<dbReference type="Proteomes" id="UP000246005">
    <property type="component" value="Unassembled WGS sequence"/>
</dbReference>
<sequence length="83" mass="9346">MQIPNAVSKHEGTVLIVDDFVMPGDFLDSLKQELVAAGPSEDRIRSAAVAVTKISVNNHKALDCYWWLAEDDRFFFPWGKAHE</sequence>
<dbReference type="AlphaFoldDB" id="A0A316I6Q8"/>
<dbReference type="InterPro" id="IPR029057">
    <property type="entry name" value="PRTase-like"/>
</dbReference>
<evidence type="ECO:0000313" key="1">
    <source>
        <dbReference type="EMBL" id="PWK89177.1"/>
    </source>
</evidence>
<accession>A0A316I6Q8</accession>
<proteinExistence type="predicted"/>
<reference evidence="1 2" key="1">
    <citation type="submission" date="2018-05" db="EMBL/GenBank/DDBJ databases">
        <title>Genomic Encyclopedia of Type Strains, Phase IV (KMG-IV): sequencing the most valuable type-strain genomes for metagenomic binning, comparative biology and taxonomic classification.</title>
        <authorList>
            <person name="Goeker M."/>
        </authorList>
    </citation>
    <scope>NUCLEOTIDE SEQUENCE [LARGE SCALE GENOMIC DNA]</scope>
    <source>
        <strain evidence="1 2">DSM 45480</strain>
    </source>
</reference>
<name>A0A316I6Q8_9PSEU</name>
<gene>
    <name evidence="1" type="ORF">C8D88_102448</name>
</gene>
<dbReference type="Gene3D" id="3.40.50.2020">
    <property type="match status" value="1"/>
</dbReference>
<protein>
    <submittedName>
        <fullName evidence="1">Uncharacterized protein</fullName>
    </submittedName>
</protein>
<comment type="caution">
    <text evidence="1">The sequence shown here is derived from an EMBL/GenBank/DDBJ whole genome shotgun (WGS) entry which is preliminary data.</text>
</comment>
<organism evidence="1 2">
    <name type="scientific">Lentzea atacamensis</name>
    <dbReference type="NCBI Taxonomy" id="531938"/>
    <lineage>
        <taxon>Bacteria</taxon>
        <taxon>Bacillati</taxon>
        <taxon>Actinomycetota</taxon>
        <taxon>Actinomycetes</taxon>
        <taxon>Pseudonocardiales</taxon>
        <taxon>Pseudonocardiaceae</taxon>
        <taxon>Lentzea</taxon>
    </lineage>
</organism>